<accession>A0A2G2UWE5</accession>
<dbReference type="STRING" id="33114.A0A2G2UWE5"/>
<organism evidence="1 2">
    <name type="scientific">Capsicum baccatum</name>
    <name type="common">Peruvian pepper</name>
    <dbReference type="NCBI Taxonomy" id="33114"/>
    <lineage>
        <taxon>Eukaryota</taxon>
        <taxon>Viridiplantae</taxon>
        <taxon>Streptophyta</taxon>
        <taxon>Embryophyta</taxon>
        <taxon>Tracheophyta</taxon>
        <taxon>Spermatophyta</taxon>
        <taxon>Magnoliopsida</taxon>
        <taxon>eudicotyledons</taxon>
        <taxon>Gunneridae</taxon>
        <taxon>Pentapetalae</taxon>
        <taxon>asterids</taxon>
        <taxon>lamiids</taxon>
        <taxon>Solanales</taxon>
        <taxon>Solanaceae</taxon>
        <taxon>Solanoideae</taxon>
        <taxon>Capsiceae</taxon>
        <taxon>Capsicum</taxon>
    </lineage>
</organism>
<gene>
    <name evidence="1" type="ORF">CQW23_35298</name>
</gene>
<reference evidence="2" key="2">
    <citation type="journal article" date="2017" name="J. Anim. Genet.">
        <title>Multiple reference genome sequences of hot pepper reveal the massive evolution of plant disease resistance genes by retroduplication.</title>
        <authorList>
            <person name="Kim S."/>
            <person name="Park J."/>
            <person name="Yeom S.-I."/>
            <person name="Kim Y.-M."/>
            <person name="Seo E."/>
            <person name="Kim K.-T."/>
            <person name="Kim M.-S."/>
            <person name="Lee J.M."/>
            <person name="Cheong K."/>
            <person name="Shin H.-S."/>
            <person name="Kim S.-B."/>
            <person name="Han K."/>
            <person name="Lee J."/>
            <person name="Park M."/>
            <person name="Lee H.-A."/>
            <person name="Lee H.-Y."/>
            <person name="Lee Y."/>
            <person name="Oh S."/>
            <person name="Lee J.H."/>
            <person name="Choi E."/>
            <person name="Choi E."/>
            <person name="Lee S.E."/>
            <person name="Jeon J."/>
            <person name="Kim H."/>
            <person name="Choi G."/>
            <person name="Song H."/>
            <person name="Lee J."/>
            <person name="Lee S.-C."/>
            <person name="Kwon J.-K."/>
            <person name="Lee H.-Y."/>
            <person name="Koo N."/>
            <person name="Hong Y."/>
            <person name="Kim R.W."/>
            <person name="Kang W.-H."/>
            <person name="Huh J.H."/>
            <person name="Kang B.-C."/>
            <person name="Yang T.-J."/>
            <person name="Lee Y.-H."/>
            <person name="Bennetzen J.L."/>
            <person name="Choi D."/>
        </authorList>
    </citation>
    <scope>NUCLEOTIDE SEQUENCE [LARGE SCALE GENOMIC DNA]</scope>
    <source>
        <strain evidence="2">cv. PBC81</strain>
    </source>
</reference>
<proteinExistence type="predicted"/>
<protein>
    <recommendedName>
        <fullName evidence="3">Retrovirus-related Pol polyprotein from transposon TNT 1-94</fullName>
    </recommendedName>
</protein>
<dbReference type="CDD" id="cd09272">
    <property type="entry name" value="RNase_HI_RT_Ty1"/>
    <property type="match status" value="1"/>
</dbReference>
<dbReference type="EMBL" id="MLFT02003257">
    <property type="protein sequence ID" value="PHT25052.1"/>
    <property type="molecule type" value="Genomic_DNA"/>
</dbReference>
<name>A0A2G2UWE5_CAPBA</name>
<dbReference type="AlphaFoldDB" id="A0A2G2UWE5"/>
<reference evidence="1 2" key="1">
    <citation type="journal article" date="2017" name="Genome Biol.">
        <title>New reference genome sequences of hot pepper reveal the massive evolution of plant disease-resistance genes by retroduplication.</title>
        <authorList>
            <person name="Kim S."/>
            <person name="Park J."/>
            <person name="Yeom S.I."/>
            <person name="Kim Y.M."/>
            <person name="Seo E."/>
            <person name="Kim K.T."/>
            <person name="Kim M.S."/>
            <person name="Lee J.M."/>
            <person name="Cheong K."/>
            <person name="Shin H.S."/>
            <person name="Kim S.B."/>
            <person name="Han K."/>
            <person name="Lee J."/>
            <person name="Park M."/>
            <person name="Lee H.A."/>
            <person name="Lee H.Y."/>
            <person name="Lee Y."/>
            <person name="Oh S."/>
            <person name="Lee J.H."/>
            <person name="Choi E."/>
            <person name="Choi E."/>
            <person name="Lee S.E."/>
            <person name="Jeon J."/>
            <person name="Kim H."/>
            <person name="Choi G."/>
            <person name="Song H."/>
            <person name="Lee J."/>
            <person name="Lee S.C."/>
            <person name="Kwon J.K."/>
            <person name="Lee H.Y."/>
            <person name="Koo N."/>
            <person name="Hong Y."/>
            <person name="Kim R.W."/>
            <person name="Kang W.H."/>
            <person name="Huh J.H."/>
            <person name="Kang B.C."/>
            <person name="Yang T.J."/>
            <person name="Lee Y.H."/>
            <person name="Bennetzen J.L."/>
            <person name="Choi D."/>
        </authorList>
    </citation>
    <scope>NUCLEOTIDE SEQUENCE [LARGE SCALE GENOMIC DNA]</scope>
    <source>
        <strain evidence="2">cv. PBC81</strain>
    </source>
</reference>
<evidence type="ECO:0000313" key="2">
    <source>
        <dbReference type="Proteomes" id="UP000224567"/>
    </source>
</evidence>
<dbReference type="OrthoDB" id="1915846at2759"/>
<dbReference type="Proteomes" id="UP000224567">
    <property type="component" value="Unassembled WGS sequence"/>
</dbReference>
<keyword evidence="2" id="KW-1185">Reference proteome</keyword>
<evidence type="ECO:0000313" key="1">
    <source>
        <dbReference type="EMBL" id="PHT25052.1"/>
    </source>
</evidence>
<evidence type="ECO:0008006" key="3">
    <source>
        <dbReference type="Google" id="ProtNLM"/>
    </source>
</evidence>
<comment type="caution">
    <text evidence="1">The sequence shown here is derived from an EMBL/GenBank/DDBJ whole genome shotgun (WGS) entry which is preliminary data.</text>
</comment>
<sequence length="72" mass="8055">MTDLGEAKKIFGMEILRDKINCDHDKSRSFTDYVFTIGGCAISWKATLKSMVTLSTTEAKYIAITEAFKEAI</sequence>